<dbReference type="InterPro" id="IPR009100">
    <property type="entry name" value="AcylCoA_DH/oxidase_NM_dom_sf"/>
</dbReference>
<dbReference type="Gene3D" id="1.10.540.10">
    <property type="entry name" value="Acyl-CoA dehydrogenase/oxidase, N-terminal domain"/>
    <property type="match status" value="1"/>
</dbReference>
<evidence type="ECO:0000313" key="1">
    <source>
        <dbReference type="EMBL" id="MEN5376212.1"/>
    </source>
</evidence>
<dbReference type="PIRSF" id="PIRSF016578">
    <property type="entry name" value="HsaA"/>
    <property type="match status" value="1"/>
</dbReference>
<dbReference type="SUPFAM" id="SSF56645">
    <property type="entry name" value="Acyl-CoA dehydrogenase NM domain-like"/>
    <property type="match status" value="1"/>
</dbReference>
<accession>A0ABV0BNX9</accession>
<reference evidence="1 2" key="1">
    <citation type="submission" date="2024-04" db="EMBL/GenBank/DDBJ databases">
        <title>WGS of bacteria from Torrens River.</title>
        <authorList>
            <person name="Wyrsch E.R."/>
            <person name="Drigo B."/>
        </authorList>
    </citation>
    <scope>NUCLEOTIDE SEQUENCE [LARGE SCALE GENOMIC DNA]</scope>
    <source>
        <strain evidence="1 2">TWI391</strain>
    </source>
</reference>
<dbReference type="Proteomes" id="UP001409291">
    <property type="component" value="Unassembled WGS sequence"/>
</dbReference>
<protein>
    <submittedName>
        <fullName evidence="1">Acyl-CoA dehydrogenase</fullName>
    </submittedName>
</protein>
<dbReference type="Gene3D" id="2.40.110.10">
    <property type="entry name" value="Butyryl-CoA Dehydrogenase, subunit A, domain 2"/>
    <property type="match status" value="1"/>
</dbReference>
<dbReference type="InterPro" id="IPR046373">
    <property type="entry name" value="Acyl-CoA_Oxase/DH_mid-dom_sf"/>
</dbReference>
<keyword evidence="2" id="KW-1185">Reference proteome</keyword>
<gene>
    <name evidence="1" type="ORF">ABE541_02960</name>
</gene>
<dbReference type="InterPro" id="IPR037069">
    <property type="entry name" value="AcylCoA_DH/ox_N_sf"/>
</dbReference>
<dbReference type="EMBL" id="JBDJNQ010000001">
    <property type="protein sequence ID" value="MEN5376212.1"/>
    <property type="molecule type" value="Genomic_DNA"/>
</dbReference>
<comment type="caution">
    <text evidence="1">The sequence shown here is derived from an EMBL/GenBank/DDBJ whole genome shotgun (WGS) entry which is preliminary data.</text>
</comment>
<dbReference type="RefSeq" id="WP_346580538.1">
    <property type="nucleotide sequence ID" value="NZ_JBDJLH010000005.1"/>
</dbReference>
<sequence length="357" mass="40789">MILTQDQINLIKDQQHEAIALKKMTAKQLDLAISEKWFKIWVPKSLGGLGLTLLDGVKFLEELAYHDGGLSWTVTLCSGANLFVGFIDPKIGTEIFQNPAVCLGGSGRASGYAERADGGYRIYGHWKYATGAPHLSHFTANCIITEDGKPVLDKNGQQMIHSFFFDRDDVLIHYDWDTFGLECTASHSFSVENHFVGNSRSFLINESESTWPDFLYQYPFIPFAELTLLSNFIGMYNRFIDLVEKYYIIKSQDSDWLKDKGKNLFKRLDEMQSDFNERKNQIYCLTEQSWDNILQGFENRDLYEKIAVTSRNFVSAIKNNTVELFPGCGIGAAQREQEMNIVFRNIFTATQHSLLQQ</sequence>
<organism evidence="1 2">
    <name type="scientific">Sphingobacterium kitahiroshimense</name>
    <dbReference type="NCBI Taxonomy" id="470446"/>
    <lineage>
        <taxon>Bacteria</taxon>
        <taxon>Pseudomonadati</taxon>
        <taxon>Bacteroidota</taxon>
        <taxon>Sphingobacteriia</taxon>
        <taxon>Sphingobacteriales</taxon>
        <taxon>Sphingobacteriaceae</taxon>
        <taxon>Sphingobacterium</taxon>
    </lineage>
</organism>
<evidence type="ECO:0000313" key="2">
    <source>
        <dbReference type="Proteomes" id="UP001409291"/>
    </source>
</evidence>
<name>A0ABV0BNX9_9SPHI</name>
<proteinExistence type="predicted"/>